<dbReference type="GO" id="GO:0000287">
    <property type="term" value="F:magnesium ion binding"/>
    <property type="evidence" value="ECO:0007669"/>
    <property type="project" value="UniProtKB-UniRule"/>
</dbReference>
<feature type="binding site" evidence="11">
    <location>
        <position position="110"/>
    </location>
    <ligand>
        <name>ATP</name>
        <dbReference type="ChEBI" id="CHEBI:30616"/>
    </ligand>
</feature>
<protein>
    <recommendedName>
        <fullName evidence="11">Hydroxyethylthiazole kinase</fullName>
        <ecNumber evidence="11">2.7.1.50</ecNumber>
    </recommendedName>
    <alternativeName>
        <fullName evidence="11">4-methyl-5-beta-hydroxyethylthiazole kinase</fullName>
        <shortName evidence="11">TH kinase</shortName>
        <shortName evidence="11">Thz kinase</shortName>
    </alternativeName>
</protein>
<feature type="binding site" evidence="11">
    <location>
        <position position="156"/>
    </location>
    <ligand>
        <name>ATP</name>
        <dbReference type="ChEBI" id="CHEBI:30616"/>
    </ligand>
</feature>
<keyword evidence="4 11" id="KW-0808">Transferase</keyword>
<keyword evidence="10 11" id="KW-0784">Thiamine biosynthesis</keyword>
<dbReference type="Pfam" id="PF02110">
    <property type="entry name" value="HK"/>
    <property type="match status" value="1"/>
</dbReference>
<evidence type="ECO:0000256" key="11">
    <source>
        <dbReference type="HAMAP-Rule" id="MF_00228"/>
    </source>
</evidence>
<reference evidence="12 13" key="1">
    <citation type="submission" date="2020-05" db="EMBL/GenBank/DDBJ databases">
        <title>Draft genome sequence of Desulfovibrio sp. strain HN2T.</title>
        <authorList>
            <person name="Ueno A."/>
            <person name="Tamazawa S."/>
            <person name="Tamamura S."/>
            <person name="Murakami T."/>
            <person name="Kiyama T."/>
            <person name="Inomata H."/>
            <person name="Amano Y."/>
            <person name="Miyakawa K."/>
            <person name="Tamaki H."/>
            <person name="Naganuma T."/>
            <person name="Kaneko K."/>
        </authorList>
    </citation>
    <scope>NUCLEOTIDE SEQUENCE [LARGE SCALE GENOMIC DNA]</scope>
    <source>
        <strain evidence="12 13">HN2</strain>
    </source>
</reference>
<gene>
    <name evidence="11 12" type="primary">thiM</name>
    <name evidence="12" type="ORF">DSM101010T_01270</name>
</gene>
<evidence type="ECO:0000256" key="9">
    <source>
        <dbReference type="ARBA" id="ARBA00022842"/>
    </source>
</evidence>
<evidence type="ECO:0000313" key="12">
    <source>
        <dbReference type="EMBL" id="GFM31762.1"/>
    </source>
</evidence>
<keyword evidence="5 11" id="KW-0479">Metal-binding</keyword>
<comment type="cofactor">
    <cofactor evidence="2 11">
        <name>Mg(2+)</name>
        <dbReference type="ChEBI" id="CHEBI:18420"/>
    </cofactor>
</comment>
<dbReference type="EMBL" id="BLVO01000004">
    <property type="protein sequence ID" value="GFM31762.1"/>
    <property type="molecule type" value="Genomic_DNA"/>
</dbReference>
<dbReference type="UniPathway" id="UPA00060">
    <property type="reaction ID" value="UER00139"/>
</dbReference>
<dbReference type="HAMAP" id="MF_00228">
    <property type="entry name" value="Thz_kinase"/>
    <property type="match status" value="1"/>
</dbReference>
<keyword evidence="7 11" id="KW-0418">Kinase</keyword>
<feature type="binding site" evidence="11">
    <location>
        <position position="183"/>
    </location>
    <ligand>
        <name>substrate</name>
    </ligand>
</feature>
<keyword evidence="8 11" id="KW-0067">ATP-binding</keyword>
<dbReference type="CDD" id="cd01170">
    <property type="entry name" value="THZ_kinase"/>
    <property type="match status" value="1"/>
</dbReference>
<accession>A0A7J0BF00</accession>
<comment type="pathway">
    <text evidence="3 11">Cofactor biosynthesis; thiamine diphosphate biosynthesis; 4-methyl-5-(2-phosphoethyl)-thiazole from 5-(2-hydroxyethyl)-4-methylthiazole: step 1/1.</text>
</comment>
<dbReference type="NCBIfam" id="TIGR00694">
    <property type="entry name" value="thiM"/>
    <property type="match status" value="1"/>
</dbReference>
<dbReference type="GO" id="GO:0005524">
    <property type="term" value="F:ATP binding"/>
    <property type="evidence" value="ECO:0007669"/>
    <property type="project" value="UniProtKB-UniRule"/>
</dbReference>
<feature type="binding site" evidence="11">
    <location>
        <position position="34"/>
    </location>
    <ligand>
        <name>substrate</name>
    </ligand>
</feature>
<dbReference type="EC" id="2.7.1.50" evidence="11"/>
<dbReference type="AlphaFoldDB" id="A0A7J0BF00"/>
<comment type="catalytic activity">
    <reaction evidence="1 11">
        <text>5-(2-hydroxyethyl)-4-methylthiazole + ATP = 4-methyl-5-(2-phosphooxyethyl)-thiazole + ADP + H(+)</text>
        <dbReference type="Rhea" id="RHEA:24212"/>
        <dbReference type="ChEBI" id="CHEBI:15378"/>
        <dbReference type="ChEBI" id="CHEBI:17957"/>
        <dbReference type="ChEBI" id="CHEBI:30616"/>
        <dbReference type="ChEBI" id="CHEBI:58296"/>
        <dbReference type="ChEBI" id="CHEBI:456216"/>
        <dbReference type="EC" id="2.7.1.50"/>
    </reaction>
</comment>
<keyword evidence="6 11" id="KW-0547">Nucleotide-binding</keyword>
<dbReference type="Proteomes" id="UP000503840">
    <property type="component" value="Unassembled WGS sequence"/>
</dbReference>
<evidence type="ECO:0000256" key="2">
    <source>
        <dbReference type="ARBA" id="ARBA00001946"/>
    </source>
</evidence>
<evidence type="ECO:0000256" key="4">
    <source>
        <dbReference type="ARBA" id="ARBA00022679"/>
    </source>
</evidence>
<dbReference type="Gene3D" id="3.40.1190.20">
    <property type="match status" value="1"/>
</dbReference>
<evidence type="ECO:0000256" key="6">
    <source>
        <dbReference type="ARBA" id="ARBA00022741"/>
    </source>
</evidence>
<dbReference type="GO" id="GO:0009228">
    <property type="term" value="P:thiamine biosynthetic process"/>
    <property type="evidence" value="ECO:0007669"/>
    <property type="project" value="UniProtKB-KW"/>
</dbReference>
<dbReference type="GO" id="GO:0009229">
    <property type="term" value="P:thiamine diphosphate biosynthetic process"/>
    <property type="evidence" value="ECO:0007669"/>
    <property type="project" value="UniProtKB-UniRule"/>
</dbReference>
<keyword evidence="13" id="KW-1185">Reference proteome</keyword>
<evidence type="ECO:0000256" key="10">
    <source>
        <dbReference type="ARBA" id="ARBA00022977"/>
    </source>
</evidence>
<dbReference type="NCBIfam" id="NF006830">
    <property type="entry name" value="PRK09355.1"/>
    <property type="match status" value="1"/>
</dbReference>
<comment type="function">
    <text evidence="11">Catalyzes the phosphorylation of the hydroxyl group of 4-methyl-5-beta-hydroxyethylthiazole (THZ).</text>
</comment>
<proteinExistence type="inferred from homology"/>
<evidence type="ECO:0000313" key="13">
    <source>
        <dbReference type="Proteomes" id="UP000503840"/>
    </source>
</evidence>
<evidence type="ECO:0000256" key="5">
    <source>
        <dbReference type="ARBA" id="ARBA00022723"/>
    </source>
</evidence>
<keyword evidence="9 11" id="KW-0460">Magnesium</keyword>
<sequence>MVRKQGPLVHNITNYVVMNNTANALLSAGASPIMAHAPEEMEELVGIVNALVLNIGTLSTPWIKSMLMAGDCARKRGIPVILDPVGAGASTLRTNTAMRIMQTASPAVVRGNGSEIMALCGAGGGTKGVDSTMQAADASDAAAQLARQYGCVVAVTGEEDIVMNGTCSVRIKGGSPLMGRVTGMGCTATALIGAYAAVAESSFAGTVSALAVMATAGGMAAEKAAGPGSFQMHFYDALYVMTREDIEAQVELAVTGCPECGNEGAGQ</sequence>
<dbReference type="PIRSF" id="PIRSF000513">
    <property type="entry name" value="Thz_kinase"/>
    <property type="match status" value="1"/>
</dbReference>
<dbReference type="GO" id="GO:0004417">
    <property type="term" value="F:hydroxyethylthiazole kinase activity"/>
    <property type="evidence" value="ECO:0007669"/>
    <property type="project" value="UniProtKB-UniRule"/>
</dbReference>
<dbReference type="SUPFAM" id="SSF53613">
    <property type="entry name" value="Ribokinase-like"/>
    <property type="match status" value="1"/>
</dbReference>
<evidence type="ECO:0000256" key="7">
    <source>
        <dbReference type="ARBA" id="ARBA00022777"/>
    </source>
</evidence>
<name>A0A7J0BF00_9BACT</name>
<comment type="caution">
    <text evidence="12">The sequence shown here is derived from an EMBL/GenBank/DDBJ whole genome shotgun (WGS) entry which is preliminary data.</text>
</comment>
<evidence type="ECO:0000256" key="3">
    <source>
        <dbReference type="ARBA" id="ARBA00004868"/>
    </source>
</evidence>
<organism evidence="12 13">
    <name type="scientific">Desulfovibrio subterraneus</name>
    <dbReference type="NCBI Taxonomy" id="2718620"/>
    <lineage>
        <taxon>Bacteria</taxon>
        <taxon>Pseudomonadati</taxon>
        <taxon>Thermodesulfobacteriota</taxon>
        <taxon>Desulfovibrionia</taxon>
        <taxon>Desulfovibrionales</taxon>
        <taxon>Desulfovibrionaceae</taxon>
        <taxon>Desulfovibrio</taxon>
    </lineage>
</organism>
<dbReference type="PRINTS" id="PR01099">
    <property type="entry name" value="HYETHTZKNASE"/>
</dbReference>
<evidence type="ECO:0000256" key="1">
    <source>
        <dbReference type="ARBA" id="ARBA00001771"/>
    </source>
</evidence>
<evidence type="ECO:0000256" key="8">
    <source>
        <dbReference type="ARBA" id="ARBA00022840"/>
    </source>
</evidence>
<dbReference type="InterPro" id="IPR029056">
    <property type="entry name" value="Ribokinase-like"/>
</dbReference>
<dbReference type="InterPro" id="IPR000417">
    <property type="entry name" value="Hyethyz_kinase"/>
</dbReference>
<comment type="similarity">
    <text evidence="11">Belongs to the Thz kinase family.</text>
</comment>